<feature type="compositionally biased region" description="Basic and acidic residues" evidence="1">
    <location>
        <begin position="655"/>
        <end position="671"/>
    </location>
</feature>
<feature type="compositionally biased region" description="Basic and acidic residues" evidence="1">
    <location>
        <begin position="813"/>
        <end position="837"/>
    </location>
</feature>
<comment type="caution">
    <text evidence="2">The sequence shown here is derived from an EMBL/GenBank/DDBJ whole genome shotgun (WGS) entry which is preliminary data.</text>
</comment>
<evidence type="ECO:0000313" key="2">
    <source>
        <dbReference type="EMBL" id="KAK7488293.1"/>
    </source>
</evidence>
<keyword evidence="3" id="KW-1185">Reference proteome</keyword>
<feature type="compositionally biased region" description="Polar residues" evidence="1">
    <location>
        <begin position="87"/>
        <end position="104"/>
    </location>
</feature>
<feature type="region of interest" description="Disordered" evidence="1">
    <location>
        <begin position="469"/>
        <end position="618"/>
    </location>
</feature>
<feature type="compositionally biased region" description="Basic and acidic residues" evidence="1">
    <location>
        <begin position="209"/>
        <end position="223"/>
    </location>
</feature>
<feature type="compositionally biased region" description="Polar residues" evidence="1">
    <location>
        <begin position="111"/>
        <end position="121"/>
    </location>
</feature>
<feature type="compositionally biased region" description="Polar residues" evidence="1">
    <location>
        <begin position="245"/>
        <end position="254"/>
    </location>
</feature>
<feature type="compositionally biased region" description="Low complexity" evidence="1">
    <location>
        <begin position="56"/>
        <end position="67"/>
    </location>
</feature>
<accession>A0ABD0KN25</accession>
<feature type="compositionally biased region" description="Acidic residues" evidence="1">
    <location>
        <begin position="798"/>
        <end position="812"/>
    </location>
</feature>
<evidence type="ECO:0000313" key="3">
    <source>
        <dbReference type="Proteomes" id="UP001519460"/>
    </source>
</evidence>
<sequence>MLCPVQPCNEERERQQKIADEKLLADAGISDLNNDEERQQILEVLRQSLPEGPTTSSSVSASAASHSQYTQPMDDGGESPHADVSMEYQQTPEVEIRSASSSPKPTHRQESSSITGQSVLQPQVHGSGVQEQRKAQRKCEKESDDGTESGPEPASDLDQRVRPKRTLRASVRRLETSSDSDCVGEPQKKRLLKSGTDASSDSDQSIRPLQERSELVGGKEPETPRSSQDLFTAGEGEEEKTGAGSQNSASQSTPADLPTFKACDKEEAETSGLDMEVEEVETLPPYSPAASLDSREGKEDVEDEDSVLSQEFPIQSTQARTIPIVMEDAVLTPASAPSPSLEADKTYFRPLNVDPAIFSGQILQLFNNAPAAKKPAIGEGVLKRTAHRTGSDRGIGSVQRTDTPVNSELGASSLNPWSSAASQTMEDTQPYDFDDDELPDISLNPGTKSGATNPLDVKTAMYLNDENKQAGKERLHSPPIDSSQSSNSRLDENGDLYPTQLPSREMKKGDCGAPSGEFFDDDDFVEESLSQRKQGASQSRQDRNEGPRLPRRNVSRSATDKPDAGEHSQAASRKRKQANDSSEVNLLELSDDEPSYPQKRKREVTSTVSSKGQGRQVKISMCADTSRYTATAAVIPPSTHIRTGGSSLSQQDSSQETKSKYFPGYERKGASHDTGTGECAGLSDAGQDPAIIGGTDDEDSVQFISLVHLDNGKERGQYQGATYSRAHSAKQKVPVQVMAEVEPRVECPLCGKQFPSSRIEQHASDCQGGEEEELVPQRATGRWLAERQTTSSAPAQADEVEIEEVPSDDSDRDPDFALTKDDFQQVKEDIQEDRDSHTGINKCQICQTMPLT</sequence>
<dbReference type="Proteomes" id="UP001519460">
    <property type="component" value="Unassembled WGS sequence"/>
</dbReference>
<proteinExistence type="predicted"/>
<feature type="compositionally biased region" description="Basic residues" evidence="1">
    <location>
        <begin position="162"/>
        <end position="171"/>
    </location>
</feature>
<feature type="compositionally biased region" description="Polar residues" evidence="1">
    <location>
        <begin position="196"/>
        <end position="207"/>
    </location>
</feature>
<reference evidence="2 3" key="1">
    <citation type="journal article" date="2023" name="Sci. Data">
        <title>Genome assembly of the Korean intertidal mud-creeper Batillaria attramentaria.</title>
        <authorList>
            <person name="Patra A.K."/>
            <person name="Ho P.T."/>
            <person name="Jun S."/>
            <person name="Lee S.J."/>
            <person name="Kim Y."/>
            <person name="Won Y.J."/>
        </authorList>
    </citation>
    <scope>NUCLEOTIDE SEQUENCE [LARGE SCALE GENOMIC DNA]</scope>
    <source>
        <strain evidence="2">Wonlab-2016</strain>
    </source>
</reference>
<feature type="compositionally biased region" description="Polar residues" evidence="1">
    <location>
        <begin position="398"/>
        <end position="427"/>
    </location>
</feature>
<name>A0ABD0KN25_9CAEN</name>
<feature type="region of interest" description="Disordered" evidence="1">
    <location>
        <begin position="784"/>
        <end position="840"/>
    </location>
</feature>
<feature type="compositionally biased region" description="Basic and acidic residues" evidence="1">
    <location>
        <begin position="131"/>
        <end position="141"/>
    </location>
</feature>
<feature type="region of interest" description="Disordered" evidence="1">
    <location>
        <begin position="634"/>
        <end position="696"/>
    </location>
</feature>
<dbReference type="AlphaFoldDB" id="A0ABD0KN25"/>
<feature type="region of interest" description="Disordered" evidence="1">
    <location>
        <begin position="44"/>
        <end position="314"/>
    </location>
</feature>
<feature type="compositionally biased region" description="Low complexity" evidence="1">
    <location>
        <begin position="477"/>
        <end position="488"/>
    </location>
</feature>
<organism evidence="2 3">
    <name type="scientific">Batillaria attramentaria</name>
    <dbReference type="NCBI Taxonomy" id="370345"/>
    <lineage>
        <taxon>Eukaryota</taxon>
        <taxon>Metazoa</taxon>
        <taxon>Spiralia</taxon>
        <taxon>Lophotrochozoa</taxon>
        <taxon>Mollusca</taxon>
        <taxon>Gastropoda</taxon>
        <taxon>Caenogastropoda</taxon>
        <taxon>Sorbeoconcha</taxon>
        <taxon>Cerithioidea</taxon>
        <taxon>Batillariidae</taxon>
        <taxon>Batillaria</taxon>
    </lineage>
</organism>
<protein>
    <recommendedName>
        <fullName evidence="4">Ubiquitin interaction motif-containing protein 1</fullName>
    </recommendedName>
</protein>
<feature type="region of interest" description="Disordered" evidence="1">
    <location>
        <begin position="380"/>
        <end position="454"/>
    </location>
</feature>
<evidence type="ECO:0008006" key="4">
    <source>
        <dbReference type="Google" id="ProtNLM"/>
    </source>
</evidence>
<gene>
    <name evidence="2" type="ORF">BaRGS_00020452</name>
</gene>
<dbReference type="EMBL" id="JACVVK020000152">
    <property type="protein sequence ID" value="KAK7488293.1"/>
    <property type="molecule type" value="Genomic_DNA"/>
</dbReference>
<evidence type="ECO:0000256" key="1">
    <source>
        <dbReference type="SAM" id="MobiDB-lite"/>
    </source>
</evidence>